<reference evidence="1 2" key="1">
    <citation type="submission" date="2024-03" db="EMBL/GenBank/DDBJ databases">
        <title>High-quality draft genome sequence of Oceanobacter sp. wDCs-4.</title>
        <authorList>
            <person name="Dong C."/>
        </authorList>
    </citation>
    <scope>NUCLEOTIDE SEQUENCE [LARGE SCALE GENOMIC DNA]</scope>
    <source>
        <strain evidence="2">wDCs-4</strain>
    </source>
</reference>
<dbReference type="EMBL" id="JBBKTX010000025">
    <property type="protein sequence ID" value="MFK4754169.1"/>
    <property type="molecule type" value="Genomic_DNA"/>
</dbReference>
<evidence type="ECO:0000313" key="2">
    <source>
        <dbReference type="Proteomes" id="UP001620597"/>
    </source>
</evidence>
<comment type="caution">
    <text evidence="1">The sequence shown here is derived from an EMBL/GenBank/DDBJ whole genome shotgun (WGS) entry which is preliminary data.</text>
</comment>
<evidence type="ECO:0000313" key="1">
    <source>
        <dbReference type="EMBL" id="MFK4754169.1"/>
    </source>
</evidence>
<dbReference type="Proteomes" id="UP001620597">
    <property type="component" value="Unassembled WGS sequence"/>
</dbReference>
<gene>
    <name evidence="1" type="ORF">WG929_17285</name>
</gene>
<dbReference type="RefSeq" id="WP_416207106.1">
    <property type="nucleotide sequence ID" value="NZ_JBBKTX010000025.1"/>
</dbReference>
<dbReference type="Pfam" id="PF11249">
    <property type="entry name" value="DUF3047"/>
    <property type="match status" value="1"/>
</dbReference>
<protein>
    <submittedName>
        <fullName evidence="1">DUF3047 domain-containing protein</fullName>
    </submittedName>
</protein>
<dbReference type="InterPro" id="IPR021409">
    <property type="entry name" value="DUF3047"/>
</dbReference>
<name>A0ABW8NMF4_9GAMM</name>
<proteinExistence type="predicted"/>
<organism evidence="1 2">
    <name type="scientific">Oceanobacter antarcticus</name>
    <dbReference type="NCBI Taxonomy" id="3133425"/>
    <lineage>
        <taxon>Bacteria</taxon>
        <taxon>Pseudomonadati</taxon>
        <taxon>Pseudomonadota</taxon>
        <taxon>Gammaproteobacteria</taxon>
        <taxon>Oceanospirillales</taxon>
        <taxon>Oceanospirillaceae</taxon>
        <taxon>Oceanobacter</taxon>
    </lineage>
</organism>
<keyword evidence="2" id="KW-1185">Reference proteome</keyword>
<accession>A0ABW8NMF4</accession>
<sequence length="415" mass="45576">MSDQPQSSADSCGCQPLTDSDVNVGRRHLMTSMVAAPLLAGPCAAAMALGSGQPERTFEVASVREQFRALARLSAAPIDRIESFTLRPDNLPWTLALGQLQEGQQVSFFLGGRWWFAKDAGRWLEPGFVFCTRVRGVDGTTPFHNLMQNTGTMTATQSGTLEIARSVGEFASPAGDLWVPPEHYLAGEGQVDGIAIVWNDAAISGLLKLSAAGDVQGFLKAELNRLRLLERMPVGWSNFFQFGDGSIYQDSAAGDIDCYTHKNVGILQYPLAHQKLLAGLTLDWSWVVDQLPSDLPEDQLLNHDYLSIAVAFDDGQDITYMWSSQLPVGKVFRCPIPGWDRVETHVVQRSGVAQLGQEVMDSADIHADYQRIIGGPAKKVVQVWLIANSLFMRGHGRCAYRQIRIGQPGYQQQIL</sequence>